<dbReference type="Gene3D" id="2.80.10.50">
    <property type="match status" value="1"/>
</dbReference>
<gene>
    <name evidence="2" type="ORF">FNH09_39015</name>
</gene>
<protein>
    <submittedName>
        <fullName evidence="2">Ricin-type beta-trefoil lectin domain protein</fullName>
    </submittedName>
</protein>
<sequence>MCSDRQSLTRHSPACWRAGRQRGPVRDAPLTSRSPPSALVKEVVVKKLRLATLAVSALISGAGLLAPTSAQAATTYWTFENQRFNTCLTAGDSTSIYATVCHTNSTYQNWDWVGSGHGVYHQLKNQETGLCLMTDNKTNVNSVWQSDCSTGAAGQWWFYADDTWSIFNQLGGAGEEFLRTSDVKDAVYCTDLGQVTDAYYDWNGYHN</sequence>
<comment type="caution">
    <text evidence="2">The sequence shown here is derived from an EMBL/GenBank/DDBJ whole genome shotgun (WGS) entry which is preliminary data.</text>
</comment>
<evidence type="ECO:0000313" key="2">
    <source>
        <dbReference type="EMBL" id="MPY36997.1"/>
    </source>
</evidence>
<organism evidence="2 3">
    <name type="scientific">Streptomyces adustus</name>
    <dbReference type="NCBI Taxonomy" id="1609272"/>
    <lineage>
        <taxon>Bacteria</taxon>
        <taxon>Bacillati</taxon>
        <taxon>Actinomycetota</taxon>
        <taxon>Actinomycetes</taxon>
        <taxon>Kitasatosporales</taxon>
        <taxon>Streptomycetaceae</taxon>
        <taxon>Streptomyces</taxon>
    </lineage>
</organism>
<evidence type="ECO:0000313" key="3">
    <source>
        <dbReference type="Proteomes" id="UP000325849"/>
    </source>
</evidence>
<evidence type="ECO:0000256" key="1">
    <source>
        <dbReference type="SAM" id="MobiDB-lite"/>
    </source>
</evidence>
<dbReference type="SUPFAM" id="SSF50370">
    <property type="entry name" value="Ricin B-like lectins"/>
    <property type="match status" value="1"/>
</dbReference>
<name>A0A5N8VNZ1_9ACTN</name>
<feature type="region of interest" description="Disordered" evidence="1">
    <location>
        <begin position="13"/>
        <end position="34"/>
    </location>
</feature>
<keyword evidence="3" id="KW-1185">Reference proteome</keyword>
<dbReference type="EMBL" id="VJZD01000268">
    <property type="protein sequence ID" value="MPY36997.1"/>
    <property type="molecule type" value="Genomic_DNA"/>
</dbReference>
<dbReference type="Proteomes" id="UP000325849">
    <property type="component" value="Unassembled WGS sequence"/>
</dbReference>
<accession>A0A5N8VNZ1</accession>
<dbReference type="GO" id="GO:0030246">
    <property type="term" value="F:carbohydrate binding"/>
    <property type="evidence" value="ECO:0007669"/>
    <property type="project" value="UniProtKB-KW"/>
</dbReference>
<dbReference type="AlphaFoldDB" id="A0A5N8VNZ1"/>
<dbReference type="CDD" id="cd23415">
    <property type="entry name" value="beta-trefoil_Ricin_AH"/>
    <property type="match status" value="1"/>
</dbReference>
<reference evidence="2 3" key="1">
    <citation type="submission" date="2019-07" db="EMBL/GenBank/DDBJ databases">
        <title>New species of Amycolatopsis and Streptomyces.</title>
        <authorList>
            <person name="Duangmal K."/>
            <person name="Teo W.F.A."/>
            <person name="Lipun K."/>
        </authorList>
    </citation>
    <scope>NUCLEOTIDE SEQUENCE [LARGE SCALE GENOMIC DNA]</scope>
    <source>
        <strain evidence="2 3">NBRC 109810</strain>
    </source>
</reference>
<proteinExistence type="predicted"/>
<dbReference type="PROSITE" id="PS50231">
    <property type="entry name" value="RICIN_B_LECTIN"/>
    <property type="match status" value="1"/>
</dbReference>
<dbReference type="InterPro" id="IPR035992">
    <property type="entry name" value="Ricin_B-like_lectins"/>
</dbReference>
<dbReference type="OrthoDB" id="4202958at2"/>
<keyword evidence="2" id="KW-0430">Lectin</keyword>